<dbReference type="eggNOG" id="KOG0941">
    <property type="taxonomic scope" value="Eukaryota"/>
</dbReference>
<dbReference type="OMA" id="FTRDSEA"/>
<accession>G0NU98</accession>
<dbReference type="PANTHER" id="PTHR22870">
    <property type="entry name" value="REGULATOR OF CHROMOSOME CONDENSATION"/>
    <property type="match status" value="1"/>
</dbReference>
<proteinExistence type="predicted"/>
<dbReference type="InterPro" id="IPR009091">
    <property type="entry name" value="RCC1/BLIP-II"/>
</dbReference>
<keyword evidence="4" id="KW-1185">Reference proteome</keyword>
<reference evidence="4" key="1">
    <citation type="submission" date="2011-07" db="EMBL/GenBank/DDBJ databases">
        <authorList>
            <consortium name="Caenorhabditis brenneri Sequencing and Analysis Consortium"/>
            <person name="Wilson R.K."/>
        </authorList>
    </citation>
    <scope>NUCLEOTIDE SEQUENCE [LARGE SCALE GENOMIC DNA]</scope>
    <source>
        <strain evidence="4">PB2801</strain>
    </source>
</reference>
<dbReference type="STRING" id="135651.G0NU98"/>
<dbReference type="InParanoid" id="G0NU98"/>
<dbReference type="Gene3D" id="2.130.10.30">
    <property type="entry name" value="Regulator of chromosome condensation 1/beta-lactamase-inhibitor protein II"/>
    <property type="match status" value="1"/>
</dbReference>
<feature type="repeat" description="RCC1" evidence="2">
    <location>
        <begin position="20"/>
        <end position="64"/>
    </location>
</feature>
<sequence length="152" mass="16374">MDFFHFGRKKEKELDFGATGRVYVWGEQADGRCLHHPLLIEELNAIPIVRVLAGARHCVAISASGAVFTWGQNNSGELGMDDFRPQTSVHHINHMDGLGVVEAACGDNHTVLLTNSGRTFSFGSDALGQCGFGKKSVFLGSKAAVTTVTHMS</sequence>
<dbReference type="PANTHER" id="PTHR22870:SF466">
    <property type="entry name" value="ANKYRIN REPEAT-CONTAINING PROTEIN"/>
    <property type="match status" value="1"/>
</dbReference>
<gene>
    <name evidence="3" type="ORF">CAEBREN_08326</name>
</gene>
<keyword evidence="1" id="KW-0677">Repeat</keyword>
<dbReference type="EMBL" id="GL379948">
    <property type="protein sequence ID" value="EGT37734.1"/>
    <property type="molecule type" value="Genomic_DNA"/>
</dbReference>
<dbReference type="PRINTS" id="PR00633">
    <property type="entry name" value="RCCNDNSATION"/>
</dbReference>
<dbReference type="HOGENOM" id="CLU_1887673_0_0_1"/>
<dbReference type="PROSITE" id="PS50012">
    <property type="entry name" value="RCC1_3"/>
    <property type="match status" value="2"/>
</dbReference>
<dbReference type="Pfam" id="PF00415">
    <property type="entry name" value="RCC1"/>
    <property type="match status" value="1"/>
</dbReference>
<dbReference type="SUPFAM" id="SSF50985">
    <property type="entry name" value="RCC1/BLIP-II"/>
    <property type="match status" value="1"/>
</dbReference>
<organism evidence="4">
    <name type="scientific">Caenorhabditis brenneri</name>
    <name type="common">Nematode worm</name>
    <dbReference type="NCBI Taxonomy" id="135651"/>
    <lineage>
        <taxon>Eukaryota</taxon>
        <taxon>Metazoa</taxon>
        <taxon>Ecdysozoa</taxon>
        <taxon>Nematoda</taxon>
        <taxon>Chromadorea</taxon>
        <taxon>Rhabditida</taxon>
        <taxon>Rhabditina</taxon>
        <taxon>Rhabditomorpha</taxon>
        <taxon>Rhabditoidea</taxon>
        <taxon>Rhabditidae</taxon>
        <taxon>Peloderinae</taxon>
        <taxon>Caenorhabditis</taxon>
    </lineage>
</organism>
<name>G0NU98_CAEBE</name>
<evidence type="ECO:0000313" key="4">
    <source>
        <dbReference type="Proteomes" id="UP000008068"/>
    </source>
</evidence>
<evidence type="ECO:0000256" key="1">
    <source>
        <dbReference type="ARBA" id="ARBA00022737"/>
    </source>
</evidence>
<evidence type="ECO:0000313" key="3">
    <source>
        <dbReference type="EMBL" id="EGT37734.1"/>
    </source>
</evidence>
<feature type="repeat" description="RCC1" evidence="2">
    <location>
        <begin position="65"/>
        <end position="116"/>
    </location>
</feature>
<dbReference type="Proteomes" id="UP000008068">
    <property type="component" value="Unassembled WGS sequence"/>
</dbReference>
<dbReference type="OrthoDB" id="16281at2759"/>
<dbReference type="InterPro" id="IPR051210">
    <property type="entry name" value="Ub_ligase/GEF_domain"/>
</dbReference>
<dbReference type="PROSITE" id="PS00626">
    <property type="entry name" value="RCC1_2"/>
    <property type="match status" value="1"/>
</dbReference>
<protein>
    <submittedName>
        <fullName evidence="3">Uncharacterized protein</fullName>
    </submittedName>
</protein>
<dbReference type="AlphaFoldDB" id="G0NU98"/>
<evidence type="ECO:0000256" key="2">
    <source>
        <dbReference type="PROSITE-ProRule" id="PRU00235"/>
    </source>
</evidence>
<dbReference type="InterPro" id="IPR000408">
    <property type="entry name" value="Reg_chr_condens"/>
</dbReference>